<evidence type="ECO:0000259" key="1">
    <source>
        <dbReference type="Pfam" id="PF13610"/>
    </source>
</evidence>
<dbReference type="InterPro" id="IPR052183">
    <property type="entry name" value="IS_Transposase"/>
</dbReference>
<dbReference type="Pfam" id="PF13610">
    <property type="entry name" value="DDE_Tnp_IS240"/>
    <property type="match status" value="1"/>
</dbReference>
<dbReference type="PANTHER" id="PTHR35528">
    <property type="entry name" value="BLL1675 PROTEIN"/>
    <property type="match status" value="1"/>
</dbReference>
<dbReference type="PANTHER" id="PTHR35528:SF3">
    <property type="entry name" value="BLL1675 PROTEIN"/>
    <property type="match status" value="1"/>
</dbReference>
<reference evidence="2 3" key="1">
    <citation type="journal article" date="2013" name="PLoS ONE">
        <title>Lactobacillus paracasei comparative genomics: towards species pan-genome definition and exploitation of diversity.</title>
        <authorList>
            <person name="Smokvina T."/>
            <person name="Wels M."/>
            <person name="Polka J."/>
            <person name="Chervaux C."/>
            <person name="Brisse S."/>
            <person name="Boekhorst J."/>
            <person name="van Hylckama Vlieg J.E."/>
            <person name="Siezen R.J."/>
        </authorList>
    </citation>
    <scope>NUCLEOTIDE SEQUENCE [LARGE SCALE GENOMIC DNA]</scope>
    <source>
        <strain evidence="2 3">Lpp122</strain>
    </source>
</reference>
<accession>A0A8E0I2Y5</accession>
<dbReference type="AlphaFoldDB" id="A0A8E0I2Y5"/>
<feature type="domain" description="DDE" evidence="1">
    <location>
        <begin position="24"/>
        <end position="99"/>
    </location>
</feature>
<evidence type="ECO:0000313" key="2">
    <source>
        <dbReference type="EMBL" id="EPC14014.1"/>
    </source>
</evidence>
<dbReference type="InterPro" id="IPR032874">
    <property type="entry name" value="DDE_dom"/>
</dbReference>
<evidence type="ECO:0000313" key="3">
    <source>
        <dbReference type="Proteomes" id="UP000014281"/>
    </source>
</evidence>
<gene>
    <name evidence="2" type="ORF">Lpp122_2666</name>
</gene>
<sequence>MRWVHHYGPIFKTLWRRHQNAHSKNWRIDETYIRVKSHWAYLYRAIDSNCLTLDFERRKQRDYIAAYHFPKRLLTTNGRSYRLVTNQYRAALEAVKQLSS</sequence>
<name>A0A8E0I2Y5_LACPA</name>
<organism evidence="2 3">
    <name type="scientific">Lacticaseibacillus paracasei subsp. paracasei Lpp122</name>
    <dbReference type="NCBI Taxonomy" id="1256218"/>
    <lineage>
        <taxon>Bacteria</taxon>
        <taxon>Bacillati</taxon>
        <taxon>Bacillota</taxon>
        <taxon>Bacilli</taxon>
        <taxon>Lactobacillales</taxon>
        <taxon>Lactobacillaceae</taxon>
        <taxon>Lacticaseibacillus</taxon>
    </lineage>
</organism>
<proteinExistence type="predicted"/>
<dbReference type="EMBL" id="ANKW01000117">
    <property type="protein sequence ID" value="EPC14014.1"/>
    <property type="molecule type" value="Genomic_DNA"/>
</dbReference>
<dbReference type="Proteomes" id="UP000014281">
    <property type="component" value="Unassembled WGS sequence"/>
</dbReference>
<comment type="caution">
    <text evidence="2">The sequence shown here is derived from an EMBL/GenBank/DDBJ whole genome shotgun (WGS) entry which is preliminary data.</text>
</comment>
<protein>
    <submittedName>
        <fullName evidence="2">Transposase</fullName>
    </submittedName>
</protein>